<comment type="similarity">
    <text evidence="1 2">Belongs to the RNase T2 family.</text>
</comment>
<name>A0A4R2Q6C7_9RHOB</name>
<evidence type="ECO:0000256" key="2">
    <source>
        <dbReference type="RuleBase" id="RU004328"/>
    </source>
</evidence>
<evidence type="ECO:0000313" key="3">
    <source>
        <dbReference type="EMBL" id="TCP44423.1"/>
    </source>
</evidence>
<proteinExistence type="inferred from homology"/>
<dbReference type="PANTHER" id="PTHR11240">
    <property type="entry name" value="RIBONUCLEASE T2"/>
    <property type="match status" value="1"/>
</dbReference>
<dbReference type="SUPFAM" id="SSF55895">
    <property type="entry name" value="Ribonuclease Rh-like"/>
    <property type="match status" value="1"/>
</dbReference>
<dbReference type="Pfam" id="PF00445">
    <property type="entry name" value="Ribonuclease_T2"/>
    <property type="match status" value="1"/>
</dbReference>
<gene>
    <name evidence="3" type="ORF">EV662_101517</name>
</gene>
<dbReference type="PROSITE" id="PS00530">
    <property type="entry name" value="RNASE_T2_1"/>
    <property type="match status" value="1"/>
</dbReference>
<dbReference type="InterPro" id="IPR018188">
    <property type="entry name" value="RNase_T2_His_AS_1"/>
</dbReference>
<evidence type="ECO:0000313" key="4">
    <source>
        <dbReference type="Proteomes" id="UP000294835"/>
    </source>
</evidence>
<dbReference type="GO" id="GO:0006401">
    <property type="term" value="P:RNA catabolic process"/>
    <property type="evidence" value="ECO:0007669"/>
    <property type="project" value="TreeGrafter"/>
</dbReference>
<dbReference type="PANTHER" id="PTHR11240:SF22">
    <property type="entry name" value="RIBONUCLEASE T2"/>
    <property type="match status" value="1"/>
</dbReference>
<evidence type="ECO:0000256" key="1">
    <source>
        <dbReference type="ARBA" id="ARBA00007469"/>
    </source>
</evidence>
<dbReference type="InterPro" id="IPR001568">
    <property type="entry name" value="RNase_T2-like"/>
</dbReference>
<dbReference type="GO" id="GO:0003723">
    <property type="term" value="F:RNA binding"/>
    <property type="evidence" value="ECO:0007669"/>
    <property type="project" value="InterPro"/>
</dbReference>
<protein>
    <submittedName>
        <fullName evidence="3">Ribonuclease T2</fullName>
    </submittedName>
</protein>
<dbReference type="EMBL" id="SLXP01000001">
    <property type="protein sequence ID" value="TCP44423.1"/>
    <property type="molecule type" value="Genomic_DNA"/>
</dbReference>
<comment type="caution">
    <text evidence="3">The sequence shown here is derived from an EMBL/GenBank/DDBJ whole genome shotgun (WGS) entry which is preliminary data.</text>
</comment>
<dbReference type="InterPro" id="IPR036430">
    <property type="entry name" value="RNase_T2-like_sf"/>
</dbReference>
<sequence length="209" mass="23687">MRWLVLLILTATFTRAEGEAAGVFDYYVLSLSWSPTWCALEGDRRGSPQCADDSGHGWVLHGLWPQYERGWPSYCATEERNPSRAETGEMADIMGSSGAAWHQWNKHGRCSGLSAEEYYTLSRRAYQAVNRPEVFRQLPDDVRLPAAVVEEAFLQANPDWRPDMVTVTCKAGRIQEVRLCLTRELKPRLCGADVVNDCEQRDALMEAMR</sequence>
<dbReference type="GO" id="GO:0033897">
    <property type="term" value="F:ribonuclease T2 activity"/>
    <property type="evidence" value="ECO:0007669"/>
    <property type="project" value="InterPro"/>
</dbReference>
<dbReference type="CDD" id="cd01062">
    <property type="entry name" value="RNase_T2_prok"/>
    <property type="match status" value="1"/>
</dbReference>
<dbReference type="RefSeq" id="WP_132460550.1">
    <property type="nucleotide sequence ID" value="NZ_SLXP01000001.1"/>
</dbReference>
<organism evidence="3 4">
    <name type="scientific">Rhodovulum marinum</name>
    <dbReference type="NCBI Taxonomy" id="320662"/>
    <lineage>
        <taxon>Bacteria</taxon>
        <taxon>Pseudomonadati</taxon>
        <taxon>Pseudomonadota</taxon>
        <taxon>Alphaproteobacteria</taxon>
        <taxon>Rhodobacterales</taxon>
        <taxon>Paracoccaceae</taxon>
        <taxon>Rhodovulum</taxon>
    </lineage>
</organism>
<dbReference type="OrthoDB" id="4720638at2"/>
<reference evidence="3 4" key="1">
    <citation type="submission" date="2019-03" db="EMBL/GenBank/DDBJ databases">
        <title>Genomic Encyclopedia of Type Strains, Phase IV (KMG-IV): sequencing the most valuable type-strain genomes for metagenomic binning, comparative biology and taxonomic classification.</title>
        <authorList>
            <person name="Goeker M."/>
        </authorList>
    </citation>
    <scope>NUCLEOTIDE SEQUENCE [LARGE SCALE GENOMIC DNA]</scope>
    <source>
        <strain evidence="3 4">DSM 18063</strain>
    </source>
</reference>
<dbReference type="Proteomes" id="UP000294835">
    <property type="component" value="Unassembled WGS sequence"/>
</dbReference>
<dbReference type="AlphaFoldDB" id="A0A4R2Q6C7"/>
<dbReference type="InterPro" id="IPR039378">
    <property type="entry name" value="RNase_T2_prok"/>
</dbReference>
<accession>A0A4R2Q6C7</accession>
<keyword evidence="4" id="KW-1185">Reference proteome</keyword>
<dbReference type="Gene3D" id="3.90.730.10">
    <property type="entry name" value="Ribonuclease T2-like"/>
    <property type="match status" value="1"/>
</dbReference>